<dbReference type="OrthoDB" id="10561383at2759"/>
<dbReference type="RefSeq" id="XP_033569030.1">
    <property type="nucleotide sequence ID" value="XM_033722547.1"/>
</dbReference>
<gene>
    <name evidence="1 3" type="ORF">BDZ99DRAFT_483097</name>
</gene>
<evidence type="ECO:0000313" key="1">
    <source>
        <dbReference type="EMBL" id="KAF2802066.1"/>
    </source>
</evidence>
<protein>
    <submittedName>
        <fullName evidence="1 3">Uncharacterized protein</fullName>
    </submittedName>
</protein>
<sequence>MSLSYDRYIACLEAPASCSQVKFDTEVDLELLTQLTIAATLAGLAVPGLYLIGRRLFVAAKNTYAKSMARALAQHTAVVRGFASKVTPSMNRFRSCGLLRARTDPPVLEVANLEEHVQQLDPLDTLFWKAPVRPDICPRTPESLAFSCQECAYDPVKGHFHRITEDPVKIKRYEQYLARKNAEELSWQVKKEGRVAAIMEQRRREGAHVPCITEPRHVPTARYSRETTQPSALKRRDMEVRRQGRRVTFGEPEIRDLYDLLPALAISNTVSRPRAPTPAWPQALTDDSIEELIDPDEMDTGEDMPVELDSDTDEFFRRNQPENPQRSEISPEELLFESWTRQREEHDKKFLEECKALRKDEAMWFLAANIIFVRHSLTTNSFNTEERLKQRVSHAEACIEARIDMLINMMNKHRIEILTEEHVEILQWNEYFNTFYFGCAKLAGTRHISDVSRDRLRNILSVLAQIGYRFRLALPLVNFMEVRPDNANALEIPADLQATIERNWVVLG</sequence>
<proteinExistence type="predicted"/>
<evidence type="ECO:0000313" key="3">
    <source>
        <dbReference type="RefSeq" id="XP_033569030.1"/>
    </source>
</evidence>
<name>A0A6A6XZS1_9PEZI</name>
<dbReference type="GeneID" id="54463440"/>
<reference evidence="3" key="2">
    <citation type="submission" date="2020-04" db="EMBL/GenBank/DDBJ databases">
        <authorList>
            <consortium name="NCBI Genome Project"/>
        </authorList>
    </citation>
    <scope>NUCLEOTIDE SEQUENCE</scope>
    <source>
        <strain evidence="3">CBS 304.34</strain>
    </source>
</reference>
<dbReference type="Proteomes" id="UP000504636">
    <property type="component" value="Unplaced"/>
</dbReference>
<evidence type="ECO:0000313" key="2">
    <source>
        <dbReference type="Proteomes" id="UP000504636"/>
    </source>
</evidence>
<dbReference type="AlphaFoldDB" id="A0A6A6XZS1"/>
<accession>A0A6A6XZS1</accession>
<keyword evidence="2" id="KW-1185">Reference proteome</keyword>
<reference evidence="3" key="3">
    <citation type="submission" date="2025-04" db="UniProtKB">
        <authorList>
            <consortium name="RefSeq"/>
        </authorList>
    </citation>
    <scope>IDENTIFICATION</scope>
    <source>
        <strain evidence="3">CBS 304.34</strain>
    </source>
</reference>
<organism evidence="1">
    <name type="scientific">Mytilinidion resinicola</name>
    <dbReference type="NCBI Taxonomy" id="574789"/>
    <lineage>
        <taxon>Eukaryota</taxon>
        <taxon>Fungi</taxon>
        <taxon>Dikarya</taxon>
        <taxon>Ascomycota</taxon>
        <taxon>Pezizomycotina</taxon>
        <taxon>Dothideomycetes</taxon>
        <taxon>Pleosporomycetidae</taxon>
        <taxon>Mytilinidiales</taxon>
        <taxon>Mytilinidiaceae</taxon>
        <taxon>Mytilinidion</taxon>
    </lineage>
</organism>
<reference evidence="1 3" key="1">
    <citation type="journal article" date="2020" name="Stud. Mycol.">
        <title>101 Dothideomycetes genomes: a test case for predicting lifestyles and emergence of pathogens.</title>
        <authorList>
            <person name="Haridas S."/>
            <person name="Albert R."/>
            <person name="Binder M."/>
            <person name="Bloem J."/>
            <person name="Labutti K."/>
            <person name="Salamov A."/>
            <person name="Andreopoulos B."/>
            <person name="Baker S."/>
            <person name="Barry K."/>
            <person name="Bills G."/>
            <person name="Bluhm B."/>
            <person name="Cannon C."/>
            <person name="Castanera R."/>
            <person name="Culley D."/>
            <person name="Daum C."/>
            <person name="Ezra D."/>
            <person name="Gonzalez J."/>
            <person name="Henrissat B."/>
            <person name="Kuo A."/>
            <person name="Liang C."/>
            <person name="Lipzen A."/>
            <person name="Lutzoni F."/>
            <person name="Magnuson J."/>
            <person name="Mondo S."/>
            <person name="Nolan M."/>
            <person name="Ohm R."/>
            <person name="Pangilinan J."/>
            <person name="Park H.-J."/>
            <person name="Ramirez L."/>
            <person name="Alfaro M."/>
            <person name="Sun H."/>
            <person name="Tritt A."/>
            <person name="Yoshinaga Y."/>
            <person name="Zwiers L.-H."/>
            <person name="Turgeon B."/>
            <person name="Goodwin S."/>
            <person name="Spatafora J."/>
            <person name="Crous P."/>
            <person name="Grigoriev I."/>
        </authorList>
    </citation>
    <scope>NUCLEOTIDE SEQUENCE</scope>
    <source>
        <strain evidence="1 3">CBS 304.34</strain>
    </source>
</reference>
<dbReference type="EMBL" id="MU003725">
    <property type="protein sequence ID" value="KAF2802066.1"/>
    <property type="molecule type" value="Genomic_DNA"/>
</dbReference>